<dbReference type="EMBL" id="DXAY01000064">
    <property type="protein sequence ID" value="HIZ74158.1"/>
    <property type="molecule type" value="Genomic_DNA"/>
</dbReference>
<dbReference type="PANTHER" id="PTHR42732:SF2">
    <property type="entry name" value="BETA-MANNOSIDASE"/>
    <property type="match status" value="1"/>
</dbReference>
<proteinExistence type="inferred from homology"/>
<evidence type="ECO:0000313" key="5">
    <source>
        <dbReference type="Proteomes" id="UP000824116"/>
    </source>
</evidence>
<dbReference type="InterPro" id="IPR006103">
    <property type="entry name" value="Glyco_hydro_2_cat"/>
</dbReference>
<sequence>MKQLYTRWGRSMDRENVLQEYPRPLLVRGGYTNLNGVWEYAFTKEYRRPERFEGEIVVPFSPESVLSGVGRQLMPDEYLWYRRTFSLAGWDERKDLRRLILHFGAVDQSCVVFVNGKRTAAHTGGYLPFETEITESVNEGKNELVVAVKDLSETSYHARGKQKLKRGGMFYTAQSGIWQTVWMEEVPKDYIQGIETVPDPEQGTVGIRVAAERDCPVEIWIRRPKIYKEITECACSERKSLPYEADEEETVVFAAGTANHVIKADIQESALWTCEEPYLYYYTVRMGTDFAESYFAMRTFSVRKDEKGIPRICLNGKVQFQNGVLDQGYWPDGLYTAPSDEAMIFDIQEMKNTGFNMVRKHVKIEPQRWYYHCDRLGMVVWQDMVNSGGEYKYWLVTYAATVLSWRNIHIKDRHSWLLSRKDKAGKLEFVKEMKETVRILKVHPSIAVWVIFNEGWGQFQTKDLTNIVRELDPDRIIDAASGWFDQGCGDLQSVHNYFFKLKVRPEKKRAAVLSEIGGYTYREKDHTACEELYGYKDYADRKKLNESFGELMRKVEALIPEGLCASVYTQWSDIEEEVNGICTYDREVKKIFRVPHFGTGEIRGAK</sequence>
<evidence type="ECO:0000259" key="3">
    <source>
        <dbReference type="Pfam" id="PF02837"/>
    </source>
</evidence>
<dbReference type="InterPro" id="IPR051913">
    <property type="entry name" value="GH2_Domain-Containing"/>
</dbReference>
<name>A0A9D2G6R9_9FIRM</name>
<evidence type="ECO:0000259" key="2">
    <source>
        <dbReference type="Pfam" id="PF02836"/>
    </source>
</evidence>
<accession>A0A9D2G6R9</accession>
<evidence type="ECO:0000256" key="1">
    <source>
        <dbReference type="ARBA" id="ARBA00007401"/>
    </source>
</evidence>
<evidence type="ECO:0000313" key="4">
    <source>
        <dbReference type="EMBL" id="HIZ74158.1"/>
    </source>
</evidence>
<comment type="caution">
    <text evidence="4">The sequence shown here is derived from an EMBL/GenBank/DDBJ whole genome shotgun (WGS) entry which is preliminary data.</text>
</comment>
<dbReference type="InterPro" id="IPR036156">
    <property type="entry name" value="Beta-gal/glucu_dom_sf"/>
</dbReference>
<feature type="domain" description="Glycosyl hydrolases family 2 sugar binding" evidence="3">
    <location>
        <begin position="79"/>
        <end position="168"/>
    </location>
</feature>
<dbReference type="SUPFAM" id="SSF49303">
    <property type="entry name" value="beta-Galactosidase/glucuronidase domain"/>
    <property type="match status" value="1"/>
</dbReference>
<organism evidence="4 5">
    <name type="scientific">Candidatus Mediterraneibacter stercoravium</name>
    <dbReference type="NCBI Taxonomy" id="2838685"/>
    <lineage>
        <taxon>Bacteria</taxon>
        <taxon>Bacillati</taxon>
        <taxon>Bacillota</taxon>
        <taxon>Clostridia</taxon>
        <taxon>Lachnospirales</taxon>
        <taxon>Lachnospiraceae</taxon>
        <taxon>Mediterraneibacter</taxon>
    </lineage>
</organism>
<reference evidence="4" key="1">
    <citation type="journal article" date="2021" name="PeerJ">
        <title>Extensive microbial diversity within the chicken gut microbiome revealed by metagenomics and culture.</title>
        <authorList>
            <person name="Gilroy R."/>
            <person name="Ravi A."/>
            <person name="Getino M."/>
            <person name="Pursley I."/>
            <person name="Horton D.L."/>
            <person name="Alikhan N.F."/>
            <person name="Baker D."/>
            <person name="Gharbi K."/>
            <person name="Hall N."/>
            <person name="Watson M."/>
            <person name="Adriaenssens E.M."/>
            <person name="Foster-Nyarko E."/>
            <person name="Jarju S."/>
            <person name="Secka A."/>
            <person name="Antonio M."/>
            <person name="Oren A."/>
            <person name="Chaudhuri R.R."/>
            <person name="La Ragione R."/>
            <person name="Hildebrand F."/>
            <person name="Pallen M.J."/>
        </authorList>
    </citation>
    <scope>NUCLEOTIDE SEQUENCE</scope>
    <source>
        <strain evidence="4">CHK196-3914</strain>
    </source>
</reference>
<dbReference type="InterPro" id="IPR017853">
    <property type="entry name" value="GH"/>
</dbReference>
<feature type="domain" description="Glycoside hydrolase family 2 catalytic" evidence="2">
    <location>
        <begin position="340"/>
        <end position="482"/>
    </location>
</feature>
<dbReference type="InterPro" id="IPR006104">
    <property type="entry name" value="Glyco_hydro_2_N"/>
</dbReference>
<dbReference type="Gene3D" id="3.20.20.80">
    <property type="entry name" value="Glycosidases"/>
    <property type="match status" value="1"/>
</dbReference>
<dbReference type="Pfam" id="PF02836">
    <property type="entry name" value="Glyco_hydro_2_C"/>
    <property type="match status" value="1"/>
</dbReference>
<protein>
    <submittedName>
        <fullName evidence="4">Glycoside hydrolase family 2</fullName>
    </submittedName>
</protein>
<reference evidence="4" key="2">
    <citation type="submission" date="2021-04" db="EMBL/GenBank/DDBJ databases">
        <authorList>
            <person name="Gilroy R."/>
        </authorList>
    </citation>
    <scope>NUCLEOTIDE SEQUENCE</scope>
    <source>
        <strain evidence="4">CHK196-3914</strain>
    </source>
</reference>
<keyword evidence="4" id="KW-0378">Hydrolase</keyword>
<dbReference type="Pfam" id="PF02837">
    <property type="entry name" value="Glyco_hydro_2_N"/>
    <property type="match status" value="1"/>
</dbReference>
<dbReference type="GO" id="GO:0005975">
    <property type="term" value="P:carbohydrate metabolic process"/>
    <property type="evidence" value="ECO:0007669"/>
    <property type="project" value="InterPro"/>
</dbReference>
<dbReference type="Proteomes" id="UP000824116">
    <property type="component" value="Unassembled WGS sequence"/>
</dbReference>
<dbReference type="SUPFAM" id="SSF49785">
    <property type="entry name" value="Galactose-binding domain-like"/>
    <property type="match status" value="1"/>
</dbReference>
<dbReference type="SUPFAM" id="SSF51445">
    <property type="entry name" value="(Trans)glycosidases"/>
    <property type="match status" value="1"/>
</dbReference>
<comment type="similarity">
    <text evidence="1">Belongs to the glycosyl hydrolase 2 family.</text>
</comment>
<gene>
    <name evidence="4" type="ORF">H9723_02790</name>
</gene>
<dbReference type="GO" id="GO:0004553">
    <property type="term" value="F:hydrolase activity, hydrolyzing O-glycosyl compounds"/>
    <property type="evidence" value="ECO:0007669"/>
    <property type="project" value="InterPro"/>
</dbReference>
<dbReference type="PANTHER" id="PTHR42732">
    <property type="entry name" value="BETA-GALACTOSIDASE"/>
    <property type="match status" value="1"/>
</dbReference>
<dbReference type="Gene3D" id="2.60.120.260">
    <property type="entry name" value="Galactose-binding domain-like"/>
    <property type="match status" value="1"/>
</dbReference>
<dbReference type="InterPro" id="IPR008979">
    <property type="entry name" value="Galactose-bd-like_sf"/>
</dbReference>
<dbReference type="AlphaFoldDB" id="A0A9D2G6R9"/>